<dbReference type="OrthoDB" id="2285229at2759"/>
<feature type="domain" description="RNB" evidence="2">
    <location>
        <begin position="647"/>
        <end position="1029"/>
    </location>
</feature>
<dbReference type="STRING" id="237631.A0A0D1DZL5"/>
<dbReference type="InterPro" id="IPR012340">
    <property type="entry name" value="NA-bd_OB-fold"/>
</dbReference>
<dbReference type="PANTHER" id="PTHR23355:SF65">
    <property type="entry name" value="EXORIBONUCLEASE CYT-4, PUTATIVE (AFU_ORTHOLOGUE AFUA_7G01550)-RELATED"/>
    <property type="match status" value="1"/>
</dbReference>
<dbReference type="eggNOG" id="KOG2102">
    <property type="taxonomic scope" value="Eukaryota"/>
</dbReference>
<dbReference type="GeneID" id="23566980"/>
<dbReference type="InterPro" id="IPR001900">
    <property type="entry name" value="RNase_II/R"/>
</dbReference>
<evidence type="ECO:0000256" key="1">
    <source>
        <dbReference type="SAM" id="MobiDB-lite"/>
    </source>
</evidence>
<feature type="region of interest" description="Disordered" evidence="1">
    <location>
        <begin position="22"/>
        <end position="92"/>
    </location>
</feature>
<organism evidence="3 4">
    <name type="scientific">Mycosarcoma maydis</name>
    <name type="common">Corn smut fungus</name>
    <name type="synonym">Ustilago maydis</name>
    <dbReference type="NCBI Taxonomy" id="5270"/>
    <lineage>
        <taxon>Eukaryota</taxon>
        <taxon>Fungi</taxon>
        <taxon>Dikarya</taxon>
        <taxon>Basidiomycota</taxon>
        <taxon>Ustilaginomycotina</taxon>
        <taxon>Ustilaginomycetes</taxon>
        <taxon>Ustilaginales</taxon>
        <taxon>Ustilaginaceae</taxon>
        <taxon>Mycosarcoma</taxon>
    </lineage>
</organism>
<keyword evidence="4" id="KW-1185">Reference proteome</keyword>
<dbReference type="SMART" id="SM00955">
    <property type="entry name" value="RNB"/>
    <property type="match status" value="1"/>
</dbReference>
<dbReference type="InParanoid" id="A0A0D1DZL5"/>
<protein>
    <recommendedName>
        <fullName evidence="2">RNB domain-containing protein</fullName>
    </recommendedName>
</protein>
<sequence>MKLCVASSTPCRLLLQRPSLCSTPRRTFHRGAGKSSPTSKQTNESRKQRKLTDTLLTASRLGRHAASIDKSSSDRYSGWKHTPGPSTLRNVGRPTLSHNASKSMASAKNACKNAETLLGPHSAAVLLKPMLHAQTDDGELEARHGSTASISARDFITPRRELKPGDFVEVRRTSLAVGIVLPPPDDALQVDRENKADRWTNAGRHDLYVLVASGQIVLYKDNDVMMQIPSVIEPQLVQKAVATSRNYVVSSNSLDSPVNRDGSHDVHLFATAGETDPVEGTAIEEEPVDIPRFEARASICNKLRILERQKESELQRLLPSFQSLFLVDGASQEQTPEVVNLKKHRMDLRTGAITTFEAARLMHKLQTRRIKASDKQAQSAFTACTVYAAHALLMSHPTHFLADALSHRTSQLFTCRSDAEKANLALVSGWMSGAPGSEGQNLIDAFCSKASKIRQYSETHPHDASGAPRIIDTPHHPDLLVTWTEQDKSIIEFLQASLGSRREVQEDTHASIAMSIVKRAGGHFRLLPHPHMDGSMDVDRATRTLLVEQEHCLGRSMLETVGTDLGAGSDLQHALVMRFLTSIGALPPWQNPICLDASFRSATMGVDGGEPEREPTVSDKEDVSSAGTTALASKFNLTLDEQVESIRHDFGADHTVYVIDDQDAFELDDGISIETVSGTDQAWVHVHIADPTAWIKPDDELGQRAERRFQTLYFPEARWAMLPDEFVRSGIGLRAASSSGGTGTGTGADVDAQRVMTFSALVDLPSGLVQDTKVRPALIHNVETTSYDHVSSLLAHPSCRAQGARSSDLSLLLEIATKLSENRAKSTAFLAYQTSSLVSVSPLPLPGVAISARDLHRPYFFAGLPTIHIRSDSKKTESDGVPALAQFVVSELMVLAGRIAALYGKQHGLAFAYRYQKRPDTVDEANEILSLRTNLPPDSTLISEQGVIGHGLIPFDQVLRRGFSISTSGYSAVPSEHFSLGISSDASSAFVRTHEKDAITGSGYVRATSPLRRYPDMLAHWQIKHHLVHHSARFGVHNMQRLLPQLERQEISAKQWMRSSNRFWINASLQRTLLAAKAETNTRFTARVALAEPRINAATLSARVRVNIEQLGAPADLEWGPSEPPPRAGDVFDVVPVAVTMAGIRSGLTVRRV</sequence>
<dbReference type="Pfam" id="PF00773">
    <property type="entry name" value="RNB"/>
    <property type="match status" value="1"/>
</dbReference>
<dbReference type="EMBL" id="CM003150">
    <property type="protein sequence ID" value="KIS67965.1"/>
    <property type="molecule type" value="Genomic_DNA"/>
</dbReference>
<evidence type="ECO:0000313" key="4">
    <source>
        <dbReference type="Proteomes" id="UP000000561"/>
    </source>
</evidence>
<name>A0A0D1DZL5_MYCMD</name>
<accession>A0A0D1DZL5</accession>
<dbReference type="Proteomes" id="UP000000561">
    <property type="component" value="Chromosome 11"/>
</dbReference>
<dbReference type="RefSeq" id="XP_011390532.1">
    <property type="nucleotide sequence ID" value="XM_011392230.1"/>
</dbReference>
<proteinExistence type="predicted"/>
<dbReference type="AlphaFoldDB" id="A0A0D1DZL5"/>
<feature type="compositionally biased region" description="Basic and acidic residues" evidence="1">
    <location>
        <begin position="43"/>
        <end position="52"/>
    </location>
</feature>
<reference evidence="3 4" key="1">
    <citation type="journal article" date="2006" name="Nature">
        <title>Insights from the genome of the biotrophic fungal plant pathogen Ustilago maydis.</title>
        <authorList>
            <person name="Kamper J."/>
            <person name="Kahmann R."/>
            <person name="Bolker M."/>
            <person name="Ma L.J."/>
            <person name="Brefort T."/>
            <person name="Saville B.J."/>
            <person name="Banuett F."/>
            <person name="Kronstad J.W."/>
            <person name="Gold S.E."/>
            <person name="Muller O."/>
            <person name="Perlin M.H."/>
            <person name="Wosten H.A."/>
            <person name="de Vries R."/>
            <person name="Ruiz-Herrera J."/>
            <person name="Reynaga-Pena C.G."/>
            <person name="Snetselaar K."/>
            <person name="McCann M."/>
            <person name="Perez-Martin J."/>
            <person name="Feldbrugge M."/>
            <person name="Basse C.W."/>
            <person name="Steinberg G."/>
            <person name="Ibeas J.I."/>
            <person name="Holloman W."/>
            <person name="Guzman P."/>
            <person name="Farman M."/>
            <person name="Stajich J.E."/>
            <person name="Sentandreu R."/>
            <person name="Gonzalez-Prieto J.M."/>
            <person name="Kennell J.C."/>
            <person name="Molina L."/>
            <person name="Schirawski J."/>
            <person name="Mendoza-Mendoza A."/>
            <person name="Greilinger D."/>
            <person name="Munch K."/>
            <person name="Rossel N."/>
            <person name="Scherer M."/>
            <person name="Vranes M."/>
            <person name="Ladendorf O."/>
            <person name="Vincon V."/>
            <person name="Fuchs U."/>
            <person name="Sandrock B."/>
            <person name="Meng S."/>
            <person name="Ho E.C."/>
            <person name="Cahill M.J."/>
            <person name="Boyce K.J."/>
            <person name="Klose J."/>
            <person name="Klosterman S.J."/>
            <person name="Deelstra H.J."/>
            <person name="Ortiz-Castellanos L."/>
            <person name="Li W."/>
            <person name="Sanchez-Alonso P."/>
            <person name="Schreier P.H."/>
            <person name="Hauser-Hahn I."/>
            <person name="Vaupel M."/>
            <person name="Koopmann E."/>
            <person name="Friedrich G."/>
            <person name="Voss H."/>
            <person name="Schluter T."/>
            <person name="Margolis J."/>
            <person name="Platt D."/>
            <person name="Swimmer C."/>
            <person name="Gnirke A."/>
            <person name="Chen F."/>
            <person name="Vysotskaia V."/>
            <person name="Mannhaupt G."/>
            <person name="Guldener U."/>
            <person name="Munsterkotter M."/>
            <person name="Haase D."/>
            <person name="Oesterheld M."/>
            <person name="Mewes H.W."/>
            <person name="Mauceli E.W."/>
            <person name="DeCaprio D."/>
            <person name="Wade C.M."/>
            <person name="Butler J."/>
            <person name="Young S."/>
            <person name="Jaffe D.B."/>
            <person name="Calvo S."/>
            <person name="Nusbaum C."/>
            <person name="Galagan J."/>
            <person name="Birren B.W."/>
        </authorList>
    </citation>
    <scope>NUCLEOTIDE SEQUENCE [LARGE SCALE GENOMIC DNA]</scope>
    <source>
        <strain evidence="4">DSM 14603 / FGSC 9021 / UM521</strain>
    </source>
</reference>
<dbReference type="GO" id="GO:0000175">
    <property type="term" value="F:3'-5'-RNA exonuclease activity"/>
    <property type="evidence" value="ECO:0000318"/>
    <property type="project" value="GO_Central"/>
</dbReference>
<dbReference type="KEGG" id="uma:UMAG_11049"/>
<gene>
    <name evidence="3" type="ORF">UMAG_11049</name>
</gene>
<dbReference type="GO" id="GO:0003723">
    <property type="term" value="F:RNA binding"/>
    <property type="evidence" value="ECO:0007669"/>
    <property type="project" value="InterPro"/>
</dbReference>
<dbReference type="VEuPathDB" id="FungiDB:UMAG_11049"/>
<evidence type="ECO:0000313" key="3">
    <source>
        <dbReference type="EMBL" id="KIS67965.1"/>
    </source>
</evidence>
<dbReference type="SUPFAM" id="SSF50249">
    <property type="entry name" value="Nucleic acid-binding proteins"/>
    <property type="match status" value="1"/>
</dbReference>
<dbReference type="InterPro" id="IPR050180">
    <property type="entry name" value="RNR_Ribonuclease"/>
</dbReference>
<dbReference type="GO" id="GO:0000932">
    <property type="term" value="C:P-body"/>
    <property type="evidence" value="ECO:0000318"/>
    <property type="project" value="GO_Central"/>
</dbReference>
<evidence type="ECO:0000259" key="2">
    <source>
        <dbReference type="SMART" id="SM00955"/>
    </source>
</evidence>
<dbReference type="GO" id="GO:0006402">
    <property type="term" value="P:mRNA catabolic process"/>
    <property type="evidence" value="ECO:0000318"/>
    <property type="project" value="GO_Central"/>
</dbReference>
<dbReference type="PANTHER" id="PTHR23355">
    <property type="entry name" value="RIBONUCLEASE"/>
    <property type="match status" value="1"/>
</dbReference>